<keyword evidence="3" id="KW-1185">Reference proteome</keyword>
<organism evidence="2 3">
    <name type="scientific">Oikopleura dioica</name>
    <name type="common">Tunicate</name>
    <dbReference type="NCBI Taxonomy" id="34765"/>
    <lineage>
        <taxon>Eukaryota</taxon>
        <taxon>Metazoa</taxon>
        <taxon>Chordata</taxon>
        <taxon>Tunicata</taxon>
        <taxon>Appendicularia</taxon>
        <taxon>Copelata</taxon>
        <taxon>Oikopleuridae</taxon>
        <taxon>Oikopleura</taxon>
    </lineage>
</organism>
<feature type="transmembrane region" description="Helical" evidence="1">
    <location>
        <begin position="23"/>
        <end position="43"/>
    </location>
</feature>
<proteinExistence type="predicted"/>
<name>A0ABN7T3G8_OIKDI</name>
<keyword evidence="1" id="KW-1133">Transmembrane helix</keyword>
<evidence type="ECO:0000313" key="3">
    <source>
        <dbReference type="Proteomes" id="UP001158576"/>
    </source>
</evidence>
<dbReference type="Proteomes" id="UP001158576">
    <property type="component" value="Chromosome 2"/>
</dbReference>
<evidence type="ECO:0000256" key="1">
    <source>
        <dbReference type="SAM" id="Phobius"/>
    </source>
</evidence>
<keyword evidence="1" id="KW-0472">Membrane</keyword>
<feature type="transmembrane region" description="Helical" evidence="1">
    <location>
        <begin position="94"/>
        <end position="114"/>
    </location>
</feature>
<feature type="transmembrane region" description="Helical" evidence="1">
    <location>
        <begin position="64"/>
        <end position="82"/>
    </location>
</feature>
<dbReference type="EMBL" id="OU015567">
    <property type="protein sequence ID" value="CAG5111597.1"/>
    <property type="molecule type" value="Genomic_DNA"/>
</dbReference>
<sequence length="124" mass="14396">MCYLSFGIMLSYKLSSASSRLKWSFIFSPIWILDFLMITTAIAHLSENKCAYKNEASKDFELGITNLSNGIFSSLFTIMLFLKLEEPSWIERPLPNLCIFIPLWSLLLFNIVLYSSKQYKQRGF</sequence>
<protein>
    <submittedName>
        <fullName evidence="2">Oidioi.mRNA.OKI2018_I69.chr2.g5886.t1.cds</fullName>
    </submittedName>
</protein>
<dbReference type="Pfam" id="PF10269">
    <property type="entry name" value="Tmemb_185A"/>
    <property type="match status" value="1"/>
</dbReference>
<keyword evidence="1" id="KW-0812">Transmembrane</keyword>
<evidence type="ECO:0000313" key="2">
    <source>
        <dbReference type="EMBL" id="CAG5111597.1"/>
    </source>
</evidence>
<accession>A0ABN7T3G8</accession>
<gene>
    <name evidence="2" type="ORF">OKIOD_LOCUS14651</name>
</gene>
<dbReference type="InterPro" id="IPR019396">
    <property type="entry name" value="TM_Fragile-X-F-assoc"/>
</dbReference>
<reference evidence="2 3" key="1">
    <citation type="submission" date="2021-04" db="EMBL/GenBank/DDBJ databases">
        <authorList>
            <person name="Bliznina A."/>
        </authorList>
    </citation>
    <scope>NUCLEOTIDE SEQUENCE [LARGE SCALE GENOMIC DNA]</scope>
</reference>